<dbReference type="InterPro" id="IPR015590">
    <property type="entry name" value="Aldehyde_DH_dom"/>
</dbReference>
<dbReference type="InterPro" id="IPR016160">
    <property type="entry name" value="Ald_DH_CS_CYS"/>
</dbReference>
<proteinExistence type="inferred from homology"/>
<dbReference type="PROSITE" id="PS00070">
    <property type="entry name" value="ALDEHYDE_DEHYDR_CYS"/>
    <property type="match status" value="1"/>
</dbReference>
<name>A0ABT5PUZ0_9PSED</name>
<keyword evidence="4" id="KW-0520">NAD</keyword>
<dbReference type="InterPro" id="IPR016162">
    <property type="entry name" value="Ald_DH_N"/>
</dbReference>
<dbReference type="EC" id="1.2.1.27" evidence="2"/>
<accession>A0ABT5PUZ0</accession>
<dbReference type="CDD" id="cd07085">
    <property type="entry name" value="ALDH_F6_MMSDH"/>
    <property type="match status" value="1"/>
</dbReference>
<comment type="similarity">
    <text evidence="1">Belongs to the aldehyde dehydrogenase family.</text>
</comment>
<keyword evidence="3" id="KW-0560">Oxidoreductase</keyword>
<dbReference type="RefSeq" id="WP_273898217.1">
    <property type="nucleotide sequence ID" value="NZ_JAMDGS010000016.1"/>
</dbReference>
<dbReference type="PANTHER" id="PTHR43866:SF3">
    <property type="entry name" value="METHYLMALONATE-SEMIALDEHYDE DEHYDROGENASE [ACYLATING], MITOCHONDRIAL"/>
    <property type="match status" value="1"/>
</dbReference>
<evidence type="ECO:0000256" key="1">
    <source>
        <dbReference type="ARBA" id="ARBA00009986"/>
    </source>
</evidence>
<feature type="domain" description="Aldehyde dehydrogenase" evidence="5">
    <location>
        <begin position="23"/>
        <end position="487"/>
    </location>
</feature>
<dbReference type="PANTHER" id="PTHR43866">
    <property type="entry name" value="MALONATE-SEMIALDEHYDE DEHYDROGENASE"/>
    <property type="match status" value="1"/>
</dbReference>
<evidence type="ECO:0000313" key="6">
    <source>
        <dbReference type="EMBL" id="MDD1127724.1"/>
    </source>
</evidence>
<reference evidence="6" key="1">
    <citation type="submission" date="2022-05" db="EMBL/GenBank/DDBJ databases">
        <title>Novel Pseudomonas spp. Isolated from a Rainbow Trout Aquaculture Facility.</title>
        <authorList>
            <person name="Testerman T."/>
            <person name="Graf J."/>
        </authorList>
    </citation>
    <scope>NUCLEOTIDE SEQUENCE</scope>
    <source>
        <strain evidence="6">ID386</strain>
    </source>
</reference>
<dbReference type="Gene3D" id="3.40.309.10">
    <property type="entry name" value="Aldehyde Dehydrogenase, Chain A, domain 2"/>
    <property type="match status" value="1"/>
</dbReference>
<evidence type="ECO:0000313" key="7">
    <source>
        <dbReference type="Proteomes" id="UP001150531"/>
    </source>
</evidence>
<dbReference type="Gene3D" id="3.40.605.10">
    <property type="entry name" value="Aldehyde Dehydrogenase, Chain A, domain 1"/>
    <property type="match status" value="1"/>
</dbReference>
<organism evidence="6 7">
    <name type="scientific">Pseudomonas aphyarum</name>
    <dbReference type="NCBI Taxonomy" id="2942629"/>
    <lineage>
        <taxon>Bacteria</taxon>
        <taxon>Pseudomonadati</taxon>
        <taxon>Pseudomonadota</taxon>
        <taxon>Gammaproteobacteria</taxon>
        <taxon>Pseudomonadales</taxon>
        <taxon>Pseudomonadaceae</taxon>
        <taxon>Pseudomonas</taxon>
    </lineage>
</organism>
<dbReference type="Proteomes" id="UP001150531">
    <property type="component" value="Unassembled WGS sequence"/>
</dbReference>
<dbReference type="NCBIfam" id="TIGR01722">
    <property type="entry name" value="MMSDH"/>
    <property type="match status" value="1"/>
</dbReference>
<dbReference type="InterPro" id="IPR016161">
    <property type="entry name" value="Ald_DH/histidinol_DH"/>
</dbReference>
<dbReference type="InterPro" id="IPR016163">
    <property type="entry name" value="Ald_DH_C"/>
</dbReference>
<comment type="caution">
    <text evidence="6">The sequence shown here is derived from an EMBL/GenBank/DDBJ whole genome shotgun (WGS) entry which is preliminary data.</text>
</comment>
<dbReference type="InterPro" id="IPR010061">
    <property type="entry name" value="MeMal-semiAld_DH"/>
</dbReference>
<gene>
    <name evidence="6" type="ORF">M5G18_24250</name>
</gene>
<evidence type="ECO:0000256" key="4">
    <source>
        <dbReference type="ARBA" id="ARBA00023027"/>
    </source>
</evidence>
<evidence type="ECO:0000256" key="3">
    <source>
        <dbReference type="ARBA" id="ARBA00023002"/>
    </source>
</evidence>
<dbReference type="EMBL" id="JAMDGS010000016">
    <property type="protein sequence ID" value="MDD1127724.1"/>
    <property type="molecule type" value="Genomic_DNA"/>
</dbReference>
<protein>
    <recommendedName>
        <fullName evidence="2">methylmalonate-semialdehyde dehydrogenase (CoA acylating)</fullName>
        <ecNumber evidence="2">1.2.1.27</ecNumber>
    </recommendedName>
</protein>
<evidence type="ECO:0000259" key="5">
    <source>
        <dbReference type="Pfam" id="PF00171"/>
    </source>
</evidence>
<evidence type="ECO:0000256" key="2">
    <source>
        <dbReference type="ARBA" id="ARBA00013048"/>
    </source>
</evidence>
<keyword evidence="7" id="KW-1185">Reference proteome</keyword>
<sequence>MNASLTPNETTIQKVKLLIDGEWVESQTTEWHDIVNPATQQVLAKVPFATAAEVDAAVSAAQRAFQTWKLTPIGARMRIMLKLQALIREHSKRIAVVLSAEQGKTIADAEGDIFRGLEVVEHACSIGSLQMGEFAENVAGGVDTYTLRQPIGVCAGITPFNFPAMIPLWMFPMAIACGNTFVLKPSEQDPLSTLLLVELAIEAGVPAGVLNVVHGGKDVVDGLCTHKDIKAVSFVGSTAVGTHVYDLAGKHGKRVQSMMGAKNHAVVLPDANREQALNALVGAGFGAAGQRCMATSVVVLVGAAKQWLPDLKALAQKLKVNAGNEPGTDVGPVISKKAKARILDLIESGIKEGAKLELDGRDISVPGYEKGNFVGPTLFSGVTTDMQIYTQEIFGPVLVVLEVDTLDQAIALVNANPFGNGTGLFTQSGAAARKFQTEIDVGQVGINIPIPVPVPFFSFTGSRGSKLGDLGPYGKQVVQFYTQTKTVTARWFDDDSVNDGVNTTINLR</sequence>
<dbReference type="SUPFAM" id="SSF53720">
    <property type="entry name" value="ALDH-like"/>
    <property type="match status" value="1"/>
</dbReference>
<dbReference type="Pfam" id="PF00171">
    <property type="entry name" value="Aldedh"/>
    <property type="match status" value="1"/>
</dbReference>